<proteinExistence type="predicted"/>
<dbReference type="RefSeq" id="WP_061857209.1">
    <property type="nucleotide sequence ID" value="NZ_LTBB01000001.1"/>
</dbReference>
<dbReference type="EMBL" id="LTBB01000001">
    <property type="protein sequence ID" value="KYH30331.1"/>
    <property type="molecule type" value="Genomic_DNA"/>
</dbReference>
<dbReference type="Gene3D" id="1.50.10.20">
    <property type="match status" value="1"/>
</dbReference>
<sequence length="576" mass="65229">MKKIGLKRILSSSLALLFLVVQIFFMLGKEAKADTKKGVEISVVSNDRIIVKGKSSKYNGYEALKDVLDKNNIDIQTKDEQYGKYIESIGNVKAKTFGGYDGWLYAVNRNGNYENITVSIDKFVLKDGDKLIVFYGDMGTLTANKIEYSTNVPNEELKITLNNTYTDFQTKKEVVQPIKNVKAKIDEKEVEVNENVILIKEGLKEGEHTLELMDFDKNRVPKVVNDVITFNIGNSIKKDNTDLKTIDLDKEISDAISYIKQSSNYELWAEISMMKLNVQPNNKFIESRNDYISKTYEEVKKNGTGNINNIDMEKLIMTLVNAGYSPYDFGGVDLVKELFSRDIDKFLINDVIFGLITLNYCNIEGYDKIEDSYIKYLLDKKITKSVKNKELVGWSYSGSDIDSDITAMAVSALSKYYEEDNNIREVLDKVVNTLSYFQDEKGYIPSMYGISSETVSASIIALTSLGVSPEEEKFFKNEGNLSQALISFKNDIGGFKHALEDKESNYISSEQALRALISLREFKENGKYNYYSGKNGEDLKKYTALSENKTNNLIYLGIIVVIGIAGIIIYKRKQPK</sequence>
<protein>
    <recommendedName>
        <fullName evidence="4">DUF4430 domain-containing protein</fullName>
    </recommendedName>
</protein>
<dbReference type="Proteomes" id="UP000075374">
    <property type="component" value="Unassembled WGS sequence"/>
</dbReference>
<name>A0A151ARQ5_9CLOT</name>
<dbReference type="STRING" id="1121305.CLCOL_02770"/>
<dbReference type="PATRIC" id="fig|1121305.3.peg.276"/>
<dbReference type="InterPro" id="IPR008930">
    <property type="entry name" value="Terpenoid_cyclase/PrenylTrfase"/>
</dbReference>
<gene>
    <name evidence="2" type="ORF">CLCOL_02770</name>
</gene>
<dbReference type="SUPFAM" id="SSF48239">
    <property type="entry name" value="Terpenoid cyclases/Protein prenyltransferases"/>
    <property type="match status" value="1"/>
</dbReference>
<keyword evidence="1" id="KW-0472">Membrane</keyword>
<dbReference type="AlphaFoldDB" id="A0A151ARQ5"/>
<comment type="caution">
    <text evidence="2">The sequence shown here is derived from an EMBL/GenBank/DDBJ whole genome shotgun (WGS) entry which is preliminary data.</text>
</comment>
<keyword evidence="3" id="KW-1185">Reference proteome</keyword>
<dbReference type="Gene3D" id="2.170.130.30">
    <property type="match status" value="1"/>
</dbReference>
<accession>A0A151ARQ5</accession>
<evidence type="ECO:0000256" key="1">
    <source>
        <dbReference type="SAM" id="Phobius"/>
    </source>
</evidence>
<evidence type="ECO:0000313" key="3">
    <source>
        <dbReference type="Proteomes" id="UP000075374"/>
    </source>
</evidence>
<evidence type="ECO:0008006" key="4">
    <source>
        <dbReference type="Google" id="ProtNLM"/>
    </source>
</evidence>
<keyword evidence="1" id="KW-0812">Transmembrane</keyword>
<reference evidence="2 3" key="1">
    <citation type="submission" date="2016-02" db="EMBL/GenBank/DDBJ databases">
        <title>Genome sequence of Clostridium colicanis DSM 13634.</title>
        <authorList>
            <person name="Poehlein A."/>
            <person name="Daniel R."/>
        </authorList>
    </citation>
    <scope>NUCLEOTIDE SEQUENCE [LARGE SCALE GENOMIC DNA]</scope>
    <source>
        <strain evidence="2 3">DSM 13634</strain>
    </source>
</reference>
<keyword evidence="1" id="KW-1133">Transmembrane helix</keyword>
<evidence type="ECO:0000313" key="2">
    <source>
        <dbReference type="EMBL" id="KYH30331.1"/>
    </source>
</evidence>
<organism evidence="2 3">
    <name type="scientific">Clostridium colicanis DSM 13634</name>
    <dbReference type="NCBI Taxonomy" id="1121305"/>
    <lineage>
        <taxon>Bacteria</taxon>
        <taxon>Bacillati</taxon>
        <taxon>Bacillota</taxon>
        <taxon>Clostridia</taxon>
        <taxon>Eubacteriales</taxon>
        <taxon>Clostridiaceae</taxon>
        <taxon>Clostridium</taxon>
    </lineage>
</organism>
<feature type="transmembrane region" description="Helical" evidence="1">
    <location>
        <begin position="553"/>
        <end position="570"/>
    </location>
</feature>